<dbReference type="EMBL" id="CP063845">
    <property type="protein sequence ID" value="UFP93484.1"/>
    <property type="molecule type" value="Genomic_DNA"/>
</dbReference>
<dbReference type="InterPro" id="IPR006439">
    <property type="entry name" value="HAD-SF_hydro_IA"/>
</dbReference>
<gene>
    <name evidence="1" type="ORF">ISF26_17030</name>
</gene>
<proteinExistence type="predicted"/>
<keyword evidence="2" id="KW-1185">Reference proteome</keyword>
<dbReference type="NCBIfam" id="TIGR01509">
    <property type="entry name" value="HAD-SF-IA-v3"/>
    <property type="match status" value="1"/>
</dbReference>
<dbReference type="SUPFAM" id="SSF56784">
    <property type="entry name" value="HAD-like"/>
    <property type="match status" value="1"/>
</dbReference>
<dbReference type="Gene3D" id="3.40.50.1000">
    <property type="entry name" value="HAD superfamily/HAD-like"/>
    <property type="match status" value="1"/>
</dbReference>
<dbReference type="CDD" id="cd16415">
    <property type="entry name" value="HAD_dREG-2_like"/>
    <property type="match status" value="1"/>
</dbReference>
<dbReference type="SFLD" id="SFLDG01129">
    <property type="entry name" value="C1.5:_HAD__Beta-PGM__Phosphata"/>
    <property type="match status" value="1"/>
</dbReference>
<accession>A0ABY3PIP5</accession>
<evidence type="ECO:0000313" key="2">
    <source>
        <dbReference type="Proteomes" id="UP001054846"/>
    </source>
</evidence>
<dbReference type="PANTHER" id="PTHR46191">
    <property type="match status" value="1"/>
</dbReference>
<dbReference type="InterPro" id="IPR051828">
    <property type="entry name" value="HAD-like_hydrolase_domain"/>
</dbReference>
<dbReference type="GO" id="GO:0016787">
    <property type="term" value="F:hydrolase activity"/>
    <property type="evidence" value="ECO:0007669"/>
    <property type="project" value="UniProtKB-KW"/>
</dbReference>
<evidence type="ECO:0000313" key="1">
    <source>
        <dbReference type="EMBL" id="UFP93484.1"/>
    </source>
</evidence>
<dbReference type="PRINTS" id="PR00413">
    <property type="entry name" value="HADHALOGNASE"/>
</dbReference>
<dbReference type="NCBIfam" id="TIGR01549">
    <property type="entry name" value="HAD-SF-IA-v1"/>
    <property type="match status" value="1"/>
</dbReference>
<keyword evidence="1" id="KW-0378">Hydrolase</keyword>
<dbReference type="NCBIfam" id="TIGR02252">
    <property type="entry name" value="DREG-2"/>
    <property type="match status" value="1"/>
</dbReference>
<dbReference type="InterPro" id="IPR044924">
    <property type="entry name" value="HAD-SF_hydro_IA_REG-2-like_cap"/>
</dbReference>
<name>A0ABY3PIP5_9CYAN</name>
<dbReference type="InterPro" id="IPR023214">
    <property type="entry name" value="HAD_sf"/>
</dbReference>
<dbReference type="InterPro" id="IPR011949">
    <property type="entry name" value="HAD-SF_hydro_IA_REG-2-like"/>
</dbReference>
<sequence length="216" mass="23883">MKAVLFDAVGTLFGVRGSVGEIYSAIARTFGVKSDPEAIEQHFRKAFAARRPPKADARSWWRSVVAQTFTNTDFPDFEAYFARVWHHFATAEPWFVYPETVGVLAELRSRSLVLAVVSNFDERLYPVLEALDLRGYFQVVAISTEVGHAKPDPRLFAHALQRLGCSADAAIHIGDSSEDVIGAKAAGIRVFKVDRSGALSADTIDSLARLLETDYF</sequence>
<dbReference type="Pfam" id="PF00702">
    <property type="entry name" value="Hydrolase"/>
    <property type="match status" value="1"/>
</dbReference>
<protein>
    <submittedName>
        <fullName evidence="1">HAD-IA family hydrolase</fullName>
    </submittedName>
</protein>
<dbReference type="Proteomes" id="UP001054846">
    <property type="component" value="Chromosome"/>
</dbReference>
<organism evidence="1 2">
    <name type="scientific">Gloeobacter morelensis MG652769</name>
    <dbReference type="NCBI Taxonomy" id="2781736"/>
    <lineage>
        <taxon>Bacteria</taxon>
        <taxon>Bacillati</taxon>
        <taxon>Cyanobacteriota</taxon>
        <taxon>Cyanophyceae</taxon>
        <taxon>Gloeobacterales</taxon>
        <taxon>Gloeobacteraceae</taxon>
        <taxon>Gloeobacter</taxon>
        <taxon>Gloeobacter morelensis</taxon>
    </lineage>
</organism>
<dbReference type="SFLD" id="SFLDG01135">
    <property type="entry name" value="C1.5.6:_HAD__Beta-PGM__Phospha"/>
    <property type="match status" value="1"/>
</dbReference>
<dbReference type="PANTHER" id="PTHR46191:SF2">
    <property type="entry name" value="HALOACID DEHALOGENASE-LIKE HYDROLASE DOMAIN-CONTAINING PROTEIN 3"/>
    <property type="match status" value="1"/>
</dbReference>
<dbReference type="Gene3D" id="1.10.150.720">
    <property type="entry name" value="Haloacid dehalogenase-like hydrolase"/>
    <property type="match status" value="1"/>
</dbReference>
<reference evidence="1 2" key="1">
    <citation type="journal article" date="2021" name="Genome Biol. Evol.">
        <title>Complete Genome Sequencing of a Novel Gloeobacter Species from a Waterfall Cave in Mexico.</title>
        <authorList>
            <person name="Saw J.H."/>
            <person name="Cardona T."/>
            <person name="Montejano G."/>
        </authorList>
    </citation>
    <scope>NUCLEOTIDE SEQUENCE [LARGE SCALE GENOMIC DNA]</scope>
    <source>
        <strain evidence="1">MG652769</strain>
    </source>
</reference>
<dbReference type="InterPro" id="IPR036412">
    <property type="entry name" value="HAD-like_sf"/>
</dbReference>
<dbReference type="SFLD" id="SFLDS00003">
    <property type="entry name" value="Haloacid_Dehalogenase"/>
    <property type="match status" value="1"/>
</dbReference>